<dbReference type="EMBL" id="BMAQ01000014">
    <property type="protein sequence ID" value="GFR38231.1"/>
    <property type="molecule type" value="Genomic_DNA"/>
</dbReference>
<name>A0A916QCI5_9BACL</name>
<dbReference type="AlphaFoldDB" id="A0A916QCI5"/>
<dbReference type="RefSeq" id="WP_200966483.1">
    <property type="nucleotide sequence ID" value="NZ_BMAQ01000014.1"/>
</dbReference>
<dbReference type="Proteomes" id="UP000654993">
    <property type="component" value="Unassembled WGS sequence"/>
</dbReference>
<organism evidence="1 2">
    <name type="scientific">Insulibacter thermoxylanivorax</name>
    <dbReference type="NCBI Taxonomy" id="2749268"/>
    <lineage>
        <taxon>Bacteria</taxon>
        <taxon>Bacillati</taxon>
        <taxon>Bacillota</taxon>
        <taxon>Bacilli</taxon>
        <taxon>Bacillales</taxon>
        <taxon>Paenibacillaceae</taxon>
        <taxon>Insulibacter</taxon>
    </lineage>
</organism>
<evidence type="ECO:0000313" key="1">
    <source>
        <dbReference type="EMBL" id="GFR38231.1"/>
    </source>
</evidence>
<gene>
    <name evidence="1" type="ORF">PRECH8_15270</name>
</gene>
<proteinExistence type="predicted"/>
<protein>
    <submittedName>
        <fullName evidence="1">Uncharacterized protein</fullName>
    </submittedName>
</protein>
<evidence type="ECO:0000313" key="2">
    <source>
        <dbReference type="Proteomes" id="UP000654993"/>
    </source>
</evidence>
<reference evidence="1" key="1">
    <citation type="submission" date="2020-08" db="EMBL/GenBank/DDBJ databases">
        <authorList>
            <person name="Uke A."/>
            <person name="Chhe C."/>
            <person name="Baramee S."/>
            <person name="Kosugi A."/>
        </authorList>
    </citation>
    <scope>NUCLEOTIDE SEQUENCE</scope>
    <source>
        <strain evidence="1">DA-C8</strain>
    </source>
</reference>
<comment type="caution">
    <text evidence="1">The sequence shown here is derived from an EMBL/GenBank/DDBJ whole genome shotgun (WGS) entry which is preliminary data.</text>
</comment>
<accession>A0A916QCI5</accession>
<sequence>MLSTKQKQLILAILTKERGRLFSKYRGKLLDQTIADLSQMLRNEQVNSNGKGFSNVVSLEDRKKR</sequence>
<reference evidence="1" key="2">
    <citation type="journal article" date="2021" name="Data Brief">
        <title>Draft genome sequence data of the facultative, thermophilic, xylanolytic bacterium Paenibacillus sp. strain DA-C8.</title>
        <authorList>
            <person name="Chhe C."/>
            <person name="Uke A."/>
            <person name="Baramee S."/>
            <person name="Ungkulpasvich U."/>
            <person name="Tachaapaikoon C."/>
            <person name="Pason P."/>
            <person name="Waeonukul R."/>
            <person name="Ratanakhanokchai K."/>
            <person name="Kosugi A."/>
        </authorList>
    </citation>
    <scope>NUCLEOTIDE SEQUENCE</scope>
    <source>
        <strain evidence="1">DA-C8</strain>
    </source>
</reference>
<keyword evidence="2" id="KW-1185">Reference proteome</keyword>